<evidence type="ECO:0000256" key="4">
    <source>
        <dbReference type="ARBA" id="ARBA00012622"/>
    </source>
</evidence>
<comment type="catalytic activity">
    <reaction evidence="16 17">
        <text>epoxyqueuosine(34) in tRNA + AH2 = queuosine(34) in tRNA + A + H2O</text>
        <dbReference type="Rhea" id="RHEA:32159"/>
        <dbReference type="Rhea" id="RHEA-COMP:18571"/>
        <dbReference type="Rhea" id="RHEA-COMP:18582"/>
        <dbReference type="ChEBI" id="CHEBI:13193"/>
        <dbReference type="ChEBI" id="CHEBI:15377"/>
        <dbReference type="ChEBI" id="CHEBI:17499"/>
        <dbReference type="ChEBI" id="CHEBI:194431"/>
        <dbReference type="ChEBI" id="CHEBI:194443"/>
        <dbReference type="EC" id="1.17.99.6"/>
    </reaction>
</comment>
<comment type="caution">
    <text evidence="18">The sequence shown here is derived from an EMBL/GenBank/DDBJ whole genome shotgun (WGS) entry which is preliminary data.</text>
</comment>
<evidence type="ECO:0000256" key="3">
    <source>
        <dbReference type="ARBA" id="ARBA00008207"/>
    </source>
</evidence>
<protein>
    <recommendedName>
        <fullName evidence="5 17">Epoxyqueuosine reductase QueH</fullName>
        <ecNumber evidence="4 17">1.17.99.6</ecNumber>
    </recommendedName>
    <alternativeName>
        <fullName evidence="15 17">Queuosine biosynthesis protein QueH</fullName>
    </alternativeName>
</protein>
<evidence type="ECO:0000256" key="10">
    <source>
        <dbReference type="ARBA" id="ARBA00023002"/>
    </source>
</evidence>
<dbReference type="EC" id="1.17.99.6" evidence="4 17"/>
<feature type="binding site" evidence="17">
    <location>
        <position position="82"/>
    </location>
    <ligand>
        <name>[4Fe-4S] cluster</name>
        <dbReference type="ChEBI" id="CHEBI:49883"/>
    </ligand>
</feature>
<evidence type="ECO:0000256" key="7">
    <source>
        <dbReference type="ARBA" id="ARBA00022694"/>
    </source>
</evidence>
<keyword evidence="7 17" id="KW-0819">tRNA processing</keyword>
<evidence type="ECO:0000256" key="1">
    <source>
        <dbReference type="ARBA" id="ARBA00002268"/>
    </source>
</evidence>
<evidence type="ECO:0000256" key="5">
    <source>
        <dbReference type="ARBA" id="ARBA00016895"/>
    </source>
</evidence>
<evidence type="ECO:0000256" key="6">
    <source>
        <dbReference type="ARBA" id="ARBA00022485"/>
    </source>
</evidence>
<evidence type="ECO:0000256" key="15">
    <source>
        <dbReference type="ARBA" id="ARBA00031446"/>
    </source>
</evidence>
<evidence type="ECO:0000313" key="18">
    <source>
        <dbReference type="EMBL" id="OFW34092.1"/>
    </source>
</evidence>
<keyword evidence="13 17" id="KW-1015">Disulfide bond</keyword>
<evidence type="ECO:0000256" key="9">
    <source>
        <dbReference type="ARBA" id="ARBA00022785"/>
    </source>
</evidence>
<dbReference type="HAMAP" id="MF_02089">
    <property type="entry name" value="QueH"/>
    <property type="match status" value="1"/>
</dbReference>
<dbReference type="PANTHER" id="PTHR36701:SF1">
    <property type="entry name" value="EPOXYQUEUOSINE REDUCTASE QUEH"/>
    <property type="match status" value="1"/>
</dbReference>
<keyword evidence="12 17" id="KW-0411">Iron-sulfur</keyword>
<evidence type="ECO:0000313" key="19">
    <source>
        <dbReference type="Proteomes" id="UP000178086"/>
    </source>
</evidence>
<dbReference type="PANTHER" id="PTHR36701">
    <property type="entry name" value="EPOXYQUEUOSINE REDUCTASE QUEH"/>
    <property type="match status" value="1"/>
</dbReference>
<dbReference type="UniPathway" id="UPA00392"/>
<dbReference type="GO" id="GO:0046872">
    <property type="term" value="F:metal ion binding"/>
    <property type="evidence" value="ECO:0007669"/>
    <property type="project" value="UniProtKB-KW"/>
</dbReference>
<dbReference type="Proteomes" id="UP000178086">
    <property type="component" value="Unassembled WGS sequence"/>
</dbReference>
<dbReference type="GO" id="GO:0051539">
    <property type="term" value="F:4 iron, 4 sulfur cluster binding"/>
    <property type="evidence" value="ECO:0007669"/>
    <property type="project" value="UniProtKB-UniRule"/>
</dbReference>
<evidence type="ECO:0000256" key="13">
    <source>
        <dbReference type="ARBA" id="ARBA00023157"/>
    </source>
</evidence>
<dbReference type="InterPro" id="IPR003828">
    <property type="entry name" value="QueH"/>
</dbReference>
<keyword evidence="9 17" id="KW-0671">Queuosine biosynthesis</keyword>
<comment type="similarity">
    <text evidence="3 17">Belongs to the QueH family.</text>
</comment>
<reference evidence="18 19" key="1">
    <citation type="journal article" date="2016" name="Nat. Commun.">
        <title>Thousands of microbial genomes shed light on interconnected biogeochemical processes in an aquifer system.</title>
        <authorList>
            <person name="Anantharaman K."/>
            <person name="Brown C.T."/>
            <person name="Hug L.A."/>
            <person name="Sharon I."/>
            <person name="Castelle C.J."/>
            <person name="Probst A.J."/>
            <person name="Thomas B.C."/>
            <person name="Singh A."/>
            <person name="Wilkins M.J."/>
            <person name="Karaoz U."/>
            <person name="Brodie E.L."/>
            <person name="Williams K.H."/>
            <person name="Hubbard S.S."/>
            <person name="Banfield J.F."/>
        </authorList>
    </citation>
    <scope>NUCLEOTIDE SEQUENCE [LARGE SCALE GENOMIC DNA]</scope>
</reference>
<comment type="function">
    <text evidence="1 17">Catalyzes the conversion of epoxyqueuosine (oQ) to queuosine (Q), which is a hypermodified base found in the wobble positions of tRNA(Asp), tRNA(Asn), tRNA(His) and tRNA(Tyr).</text>
</comment>
<keyword evidence="8 17" id="KW-0479">Metal-binding</keyword>
<sequence length="185" mass="21440">MKKLLLHTCCGPCLIRPGETLKAEYEITSYYYNPNIHPTTEYIQRLETLAAYCRDNGYRLVVGDYEPQRHLIEVAGLAEARCAACYRLRLMEAARYAAQNGFDAFSTTLTVSPYQKHDLIEAIGEQAGEEHGVEFIYRDFRALYREGQETARTLGMYRQSYCGCIYSEMERYEKKLARAEREARE</sequence>
<accession>A0A1F2UM92</accession>
<dbReference type="Pfam" id="PF02677">
    <property type="entry name" value="QueH"/>
    <property type="match status" value="1"/>
</dbReference>
<evidence type="ECO:0000256" key="14">
    <source>
        <dbReference type="ARBA" id="ARBA00023284"/>
    </source>
</evidence>
<feature type="binding site" evidence="17">
    <location>
        <position position="85"/>
    </location>
    <ligand>
        <name>[4Fe-4S] cluster</name>
        <dbReference type="ChEBI" id="CHEBI:49883"/>
    </ligand>
</feature>
<keyword evidence="6 17" id="KW-0004">4Fe-4S</keyword>
<feature type="binding site" evidence="17">
    <location>
        <position position="9"/>
    </location>
    <ligand>
        <name>[4Fe-4S] cluster</name>
        <dbReference type="ChEBI" id="CHEBI:49883"/>
    </ligand>
</feature>
<evidence type="ECO:0000256" key="17">
    <source>
        <dbReference type="HAMAP-Rule" id="MF_02089"/>
    </source>
</evidence>
<dbReference type="EMBL" id="MELI01000053">
    <property type="protein sequence ID" value="OFW34092.1"/>
    <property type="molecule type" value="Genomic_DNA"/>
</dbReference>
<comment type="pathway">
    <text evidence="2 17">tRNA modification; tRNA-queuosine biosynthesis.</text>
</comment>
<feature type="binding site" evidence="17">
    <location>
        <position position="10"/>
    </location>
    <ligand>
        <name>[4Fe-4S] cluster</name>
        <dbReference type="ChEBI" id="CHEBI:49883"/>
    </ligand>
</feature>
<evidence type="ECO:0000256" key="2">
    <source>
        <dbReference type="ARBA" id="ARBA00004691"/>
    </source>
</evidence>
<evidence type="ECO:0000256" key="16">
    <source>
        <dbReference type="ARBA" id="ARBA00047415"/>
    </source>
</evidence>
<evidence type="ECO:0000256" key="12">
    <source>
        <dbReference type="ARBA" id="ARBA00023014"/>
    </source>
</evidence>
<name>A0A1F2UM92_9ACTN</name>
<keyword evidence="10 17" id="KW-0560">Oxidoreductase</keyword>
<organism evidence="18 19">
    <name type="scientific">Candidatus Aquicultor primus</name>
    <dbReference type="NCBI Taxonomy" id="1797195"/>
    <lineage>
        <taxon>Bacteria</taxon>
        <taxon>Bacillati</taxon>
        <taxon>Actinomycetota</taxon>
        <taxon>Candidatus Aquicultoria</taxon>
        <taxon>Candidatus Aquicultorales</taxon>
        <taxon>Candidatus Aquicultoraceae</taxon>
        <taxon>Candidatus Aquicultor</taxon>
    </lineage>
</organism>
<keyword evidence="11 17" id="KW-0408">Iron</keyword>
<dbReference type="GO" id="GO:0008616">
    <property type="term" value="P:tRNA queuosine(34) biosynthetic process"/>
    <property type="evidence" value="ECO:0007669"/>
    <property type="project" value="UniProtKB-UniRule"/>
</dbReference>
<gene>
    <name evidence="17" type="primary">queH</name>
    <name evidence="18" type="ORF">A2074_07835</name>
</gene>
<feature type="disulfide bond" description="Redox-active" evidence="17">
    <location>
        <begin position="162"/>
        <end position="164"/>
    </location>
</feature>
<dbReference type="AlphaFoldDB" id="A0A1F2UM92"/>
<evidence type="ECO:0000256" key="8">
    <source>
        <dbReference type="ARBA" id="ARBA00022723"/>
    </source>
</evidence>
<evidence type="ECO:0000256" key="11">
    <source>
        <dbReference type="ARBA" id="ARBA00023004"/>
    </source>
</evidence>
<dbReference type="GO" id="GO:0052693">
    <property type="term" value="F:epoxyqueuosine reductase activity"/>
    <property type="evidence" value="ECO:0007669"/>
    <property type="project" value="UniProtKB-UniRule"/>
</dbReference>
<proteinExistence type="inferred from homology"/>
<keyword evidence="14 17" id="KW-0676">Redox-active center</keyword>